<proteinExistence type="predicted"/>
<accession>A0A699UN68</accession>
<sequence>HEDERVMEAKKKAHAVKDKAAGKRTHHSASPINTVIPENIDPGASGGGFILESVNRAKDDVDHSYDNEGGIEVKSPPID</sequence>
<dbReference type="AlphaFoldDB" id="A0A699UN68"/>
<evidence type="ECO:0000256" key="1">
    <source>
        <dbReference type="SAM" id="MobiDB-lite"/>
    </source>
</evidence>
<gene>
    <name evidence="2" type="ORF">Tci_893123</name>
</gene>
<feature type="non-terminal residue" evidence="2">
    <location>
        <position position="79"/>
    </location>
</feature>
<feature type="compositionally biased region" description="Basic and acidic residues" evidence="1">
    <location>
        <begin position="1"/>
        <end position="21"/>
    </location>
</feature>
<reference evidence="2" key="1">
    <citation type="journal article" date="2019" name="Sci. Rep.">
        <title>Draft genome of Tanacetum cinerariifolium, the natural source of mosquito coil.</title>
        <authorList>
            <person name="Yamashiro T."/>
            <person name="Shiraishi A."/>
            <person name="Satake H."/>
            <person name="Nakayama K."/>
        </authorList>
    </citation>
    <scope>NUCLEOTIDE SEQUENCE</scope>
</reference>
<dbReference type="EMBL" id="BKCJ011327632">
    <property type="protein sequence ID" value="GFD21154.1"/>
    <property type="molecule type" value="Genomic_DNA"/>
</dbReference>
<name>A0A699UN68_TANCI</name>
<comment type="caution">
    <text evidence="2">The sequence shown here is derived from an EMBL/GenBank/DDBJ whole genome shotgun (WGS) entry which is preliminary data.</text>
</comment>
<protein>
    <submittedName>
        <fullName evidence="2">Uncharacterized protein</fullName>
    </submittedName>
</protein>
<evidence type="ECO:0000313" key="2">
    <source>
        <dbReference type="EMBL" id="GFD21154.1"/>
    </source>
</evidence>
<feature type="non-terminal residue" evidence="2">
    <location>
        <position position="1"/>
    </location>
</feature>
<feature type="region of interest" description="Disordered" evidence="1">
    <location>
        <begin position="60"/>
        <end position="79"/>
    </location>
</feature>
<feature type="region of interest" description="Disordered" evidence="1">
    <location>
        <begin position="1"/>
        <end position="40"/>
    </location>
</feature>
<organism evidence="2">
    <name type="scientific">Tanacetum cinerariifolium</name>
    <name type="common">Dalmatian daisy</name>
    <name type="synonym">Chrysanthemum cinerariifolium</name>
    <dbReference type="NCBI Taxonomy" id="118510"/>
    <lineage>
        <taxon>Eukaryota</taxon>
        <taxon>Viridiplantae</taxon>
        <taxon>Streptophyta</taxon>
        <taxon>Embryophyta</taxon>
        <taxon>Tracheophyta</taxon>
        <taxon>Spermatophyta</taxon>
        <taxon>Magnoliopsida</taxon>
        <taxon>eudicotyledons</taxon>
        <taxon>Gunneridae</taxon>
        <taxon>Pentapetalae</taxon>
        <taxon>asterids</taxon>
        <taxon>campanulids</taxon>
        <taxon>Asterales</taxon>
        <taxon>Asteraceae</taxon>
        <taxon>Asteroideae</taxon>
        <taxon>Anthemideae</taxon>
        <taxon>Anthemidinae</taxon>
        <taxon>Tanacetum</taxon>
    </lineage>
</organism>